<reference evidence="1" key="1">
    <citation type="submission" date="2007-10" db="EMBL/GenBank/DDBJ databases">
        <authorList>
            <person name="Fulton L."/>
            <person name="Clifton S."/>
            <person name="Fulton B."/>
            <person name="Xu J."/>
            <person name="Minx P."/>
            <person name="Pepin K.H."/>
            <person name="Johnson M."/>
            <person name="Thiruvilangam P."/>
            <person name="Bhonagiri V."/>
            <person name="Nash W.E."/>
            <person name="Mardis E.R."/>
            <person name="Wilson R.K."/>
        </authorList>
    </citation>
    <scope>NUCLEOTIDE SEQUENCE [LARGE SCALE GENOMIC DNA]</scope>
    <source>
        <strain evidence="1">DSM 15702</strain>
    </source>
</reference>
<organism evidence="1 2">
    <name type="scientific">[Eubacterium] siraeum DSM 15702</name>
    <dbReference type="NCBI Taxonomy" id="428128"/>
    <lineage>
        <taxon>Bacteria</taxon>
        <taxon>Bacillati</taxon>
        <taxon>Bacillota</taxon>
        <taxon>Clostridia</taxon>
        <taxon>Eubacteriales</taxon>
        <taxon>Oscillospiraceae</taxon>
        <taxon>Oscillospiraceae incertae sedis</taxon>
    </lineage>
</organism>
<dbReference type="Proteomes" id="UP000005326">
    <property type="component" value="Unassembled WGS sequence"/>
</dbReference>
<evidence type="ECO:0000313" key="2">
    <source>
        <dbReference type="Proteomes" id="UP000005326"/>
    </source>
</evidence>
<keyword evidence="2" id="KW-1185">Reference proteome</keyword>
<comment type="caution">
    <text evidence="1">The sequence shown here is derived from an EMBL/GenBank/DDBJ whole genome shotgun (WGS) entry which is preliminary data.</text>
</comment>
<accession>B0MN90</accession>
<gene>
    <name evidence="1" type="ORF">EUBSIR_01289</name>
</gene>
<dbReference type="AlphaFoldDB" id="B0MN90"/>
<name>B0MN90_9FIRM</name>
<proteinExistence type="predicted"/>
<protein>
    <submittedName>
        <fullName evidence="1">Uncharacterized protein</fullName>
    </submittedName>
</protein>
<reference evidence="1" key="2">
    <citation type="submission" date="2014-06" db="EMBL/GenBank/DDBJ databases">
        <title>Draft genome sequence of Eubacterium siraeum (DSM 15702).</title>
        <authorList>
            <person name="Sudarsanam P."/>
            <person name="Ley R."/>
            <person name="Guruge J."/>
            <person name="Turnbaugh P.J."/>
            <person name="Mahowald M."/>
            <person name="Liep D."/>
            <person name="Gordon J."/>
        </authorList>
    </citation>
    <scope>NUCLEOTIDE SEQUENCE</scope>
    <source>
        <strain evidence="1">DSM 15702</strain>
    </source>
</reference>
<sequence length="58" mass="6988">MYNQSVLQAYIIFLCFHRTDAERKRYFACIRQTSCRYGGNYGEKIAFRKECFYNGNQN</sequence>
<dbReference type="EMBL" id="ABCA03000045">
    <property type="protein sequence ID" value="EDS00805.1"/>
    <property type="molecule type" value="Genomic_DNA"/>
</dbReference>
<evidence type="ECO:0000313" key="1">
    <source>
        <dbReference type="EMBL" id="EDS00805.1"/>
    </source>
</evidence>